<dbReference type="InterPro" id="IPR001387">
    <property type="entry name" value="Cro/C1-type_HTH"/>
</dbReference>
<dbReference type="eggNOG" id="COG1396">
    <property type="taxonomic scope" value="Bacteria"/>
</dbReference>
<dbReference type="Pfam" id="PF13443">
    <property type="entry name" value="HTH_26"/>
    <property type="match status" value="1"/>
</dbReference>
<name>V6Z677_STRAG</name>
<sequence>MRTNDEIIEIIQNAISEKNMSMSELARKVGLAKSTLSRYINKTREFPLNHADSFAKALNMTPEYLLGVEKPSEPTIVKGFNIEELASEAMFFDGKPVAEDEKIVIQGIIKAYLENKKD</sequence>
<dbReference type="PROSITE" id="PS50943">
    <property type="entry name" value="HTH_CROC1"/>
    <property type="match status" value="1"/>
</dbReference>
<feature type="domain" description="HTH cro/C1-type" evidence="1">
    <location>
        <begin position="11"/>
        <end position="65"/>
    </location>
</feature>
<dbReference type="Proteomes" id="UP000018482">
    <property type="component" value="Unassembled WGS sequence"/>
</dbReference>
<evidence type="ECO:0000259" key="1">
    <source>
        <dbReference type="PROSITE" id="PS50943"/>
    </source>
</evidence>
<gene>
    <name evidence="2" type="ORF">SAG0136_07880</name>
</gene>
<dbReference type="EMBL" id="ANQC01000116">
    <property type="protein sequence ID" value="ESV55124.1"/>
    <property type="molecule type" value="Genomic_DNA"/>
</dbReference>
<protein>
    <submittedName>
        <fullName evidence="2">Repressor</fullName>
    </submittedName>
</protein>
<proteinExistence type="predicted"/>
<evidence type="ECO:0000313" key="2">
    <source>
        <dbReference type="EMBL" id="ESV55124.1"/>
    </source>
</evidence>
<dbReference type="Gene3D" id="1.10.260.40">
    <property type="entry name" value="lambda repressor-like DNA-binding domains"/>
    <property type="match status" value="1"/>
</dbReference>
<dbReference type="SMART" id="SM00530">
    <property type="entry name" value="HTH_XRE"/>
    <property type="match status" value="1"/>
</dbReference>
<dbReference type="InterPro" id="IPR010982">
    <property type="entry name" value="Lambda_DNA-bd_dom_sf"/>
</dbReference>
<dbReference type="AlphaFoldDB" id="V6Z677"/>
<organism evidence="2 3">
    <name type="scientific">Streptococcus agalactiae LMG 14747</name>
    <dbReference type="NCBI Taxonomy" id="1154860"/>
    <lineage>
        <taxon>Bacteria</taxon>
        <taxon>Bacillati</taxon>
        <taxon>Bacillota</taxon>
        <taxon>Bacilli</taxon>
        <taxon>Lactobacillales</taxon>
        <taxon>Streptococcaceae</taxon>
        <taxon>Streptococcus</taxon>
    </lineage>
</organism>
<comment type="caution">
    <text evidence="2">The sequence shown here is derived from an EMBL/GenBank/DDBJ whole genome shotgun (WGS) entry which is preliminary data.</text>
</comment>
<dbReference type="GO" id="GO:0003677">
    <property type="term" value="F:DNA binding"/>
    <property type="evidence" value="ECO:0007669"/>
    <property type="project" value="InterPro"/>
</dbReference>
<accession>V6Z677</accession>
<reference evidence="2 3" key="1">
    <citation type="submission" date="2013-05" db="EMBL/GenBank/DDBJ databases">
        <authorList>
            <person name="Richards V.P."/>
            <person name="Durkin S.A.S."/>
            <person name="Kim M."/>
            <person name="Pavinski Bitar P.D."/>
            <person name="Stanhope M.J."/>
            <person name="Town C.D."/>
            <person name="Venter J.C."/>
        </authorList>
    </citation>
    <scope>NUCLEOTIDE SEQUENCE [LARGE SCALE GENOMIC DNA]</scope>
    <source>
        <strain evidence="2 3">LMG 14747</strain>
    </source>
</reference>
<dbReference type="CDD" id="cd00093">
    <property type="entry name" value="HTH_XRE"/>
    <property type="match status" value="1"/>
</dbReference>
<dbReference type="SUPFAM" id="SSF47413">
    <property type="entry name" value="lambda repressor-like DNA-binding domains"/>
    <property type="match status" value="1"/>
</dbReference>
<evidence type="ECO:0000313" key="3">
    <source>
        <dbReference type="Proteomes" id="UP000018482"/>
    </source>
</evidence>